<gene>
    <name evidence="1" type="ORF">THAPSDRAFT_12161</name>
</gene>
<dbReference type="AlphaFoldDB" id="B8CGM6"/>
<keyword evidence="2" id="KW-1185">Reference proteome</keyword>
<sequence>MSDSVELNNRTLISCIRRNRPINTTTKPKKVLSFSETSTLIQYEIDSPQYNTSYSSEEYCEFRRNAIRLSYVIRTIFKSVNEGINDVDSNNSNGAVSNQAQAQRSFPPVITLQVNQEQALSPFNISPEEIIGIHHLIVSEEVGRVLIEMRRNHNKVVLQEQRLLRSTPSDDSVESLAIASASSSRLAAKIASIRAKVALASAGD</sequence>
<dbReference type="RefSeq" id="XP_002295325.1">
    <property type="nucleotide sequence ID" value="XM_002295289.1"/>
</dbReference>
<reference evidence="1 2" key="1">
    <citation type="journal article" date="2004" name="Science">
        <title>The genome of the diatom Thalassiosira pseudonana: ecology, evolution, and metabolism.</title>
        <authorList>
            <person name="Armbrust E.V."/>
            <person name="Berges J.A."/>
            <person name="Bowler C."/>
            <person name="Green B.R."/>
            <person name="Martinez D."/>
            <person name="Putnam N.H."/>
            <person name="Zhou S."/>
            <person name="Allen A.E."/>
            <person name="Apt K.E."/>
            <person name="Bechner M."/>
            <person name="Brzezinski M.A."/>
            <person name="Chaal B.K."/>
            <person name="Chiovitti A."/>
            <person name="Davis A.K."/>
            <person name="Demarest M.S."/>
            <person name="Detter J.C."/>
            <person name="Glavina T."/>
            <person name="Goodstein D."/>
            <person name="Hadi M.Z."/>
            <person name="Hellsten U."/>
            <person name="Hildebrand M."/>
            <person name="Jenkins B.D."/>
            <person name="Jurka J."/>
            <person name="Kapitonov V.V."/>
            <person name="Kroger N."/>
            <person name="Lau W.W."/>
            <person name="Lane T.W."/>
            <person name="Larimer F.W."/>
            <person name="Lippmeier J.C."/>
            <person name="Lucas S."/>
            <person name="Medina M."/>
            <person name="Montsant A."/>
            <person name="Obornik M."/>
            <person name="Parker M.S."/>
            <person name="Palenik B."/>
            <person name="Pazour G.J."/>
            <person name="Richardson P.M."/>
            <person name="Rynearson T.A."/>
            <person name="Saito M.A."/>
            <person name="Schwartz D.C."/>
            <person name="Thamatrakoln K."/>
            <person name="Valentin K."/>
            <person name="Vardi A."/>
            <person name="Wilkerson F.P."/>
            <person name="Rokhsar D.S."/>
        </authorList>
    </citation>
    <scope>NUCLEOTIDE SEQUENCE [LARGE SCALE GENOMIC DNA]</scope>
    <source>
        <strain evidence="1 2">CCMP1335</strain>
    </source>
</reference>
<evidence type="ECO:0000313" key="1">
    <source>
        <dbReference type="EMBL" id="EED87391.1"/>
    </source>
</evidence>
<dbReference type="HOGENOM" id="CLU_1345597_0_0_1"/>
<dbReference type="KEGG" id="tps:THAPSDRAFT_12161"/>
<protein>
    <submittedName>
        <fullName evidence="1">Uncharacterized protein</fullName>
    </submittedName>
</protein>
<accession>B8CGM6</accession>
<dbReference type="InParanoid" id="B8CGM6"/>
<proteinExistence type="predicted"/>
<dbReference type="EMBL" id="CM000655">
    <property type="protein sequence ID" value="EED87391.1"/>
    <property type="molecule type" value="Genomic_DNA"/>
</dbReference>
<dbReference type="GeneID" id="7448936"/>
<organism evidence="1 2">
    <name type="scientific">Thalassiosira pseudonana</name>
    <name type="common">Marine diatom</name>
    <name type="synonym">Cyclotella nana</name>
    <dbReference type="NCBI Taxonomy" id="35128"/>
    <lineage>
        <taxon>Eukaryota</taxon>
        <taxon>Sar</taxon>
        <taxon>Stramenopiles</taxon>
        <taxon>Ochrophyta</taxon>
        <taxon>Bacillariophyta</taxon>
        <taxon>Coscinodiscophyceae</taxon>
        <taxon>Thalassiosirophycidae</taxon>
        <taxon>Thalassiosirales</taxon>
        <taxon>Thalassiosiraceae</taxon>
        <taxon>Thalassiosira</taxon>
    </lineage>
</organism>
<dbReference type="Proteomes" id="UP000001449">
    <property type="component" value="Chromosome 24"/>
</dbReference>
<evidence type="ECO:0000313" key="2">
    <source>
        <dbReference type="Proteomes" id="UP000001449"/>
    </source>
</evidence>
<dbReference type="PaxDb" id="35128-Thaps12161"/>
<name>B8CGM6_THAPS</name>
<reference evidence="1 2" key="2">
    <citation type="journal article" date="2008" name="Nature">
        <title>The Phaeodactylum genome reveals the evolutionary history of diatom genomes.</title>
        <authorList>
            <person name="Bowler C."/>
            <person name="Allen A.E."/>
            <person name="Badger J.H."/>
            <person name="Grimwood J."/>
            <person name="Jabbari K."/>
            <person name="Kuo A."/>
            <person name="Maheswari U."/>
            <person name="Martens C."/>
            <person name="Maumus F."/>
            <person name="Otillar R.P."/>
            <person name="Rayko E."/>
            <person name="Salamov A."/>
            <person name="Vandepoele K."/>
            <person name="Beszteri B."/>
            <person name="Gruber A."/>
            <person name="Heijde M."/>
            <person name="Katinka M."/>
            <person name="Mock T."/>
            <person name="Valentin K."/>
            <person name="Verret F."/>
            <person name="Berges J.A."/>
            <person name="Brownlee C."/>
            <person name="Cadoret J.P."/>
            <person name="Chiovitti A."/>
            <person name="Choi C.J."/>
            <person name="Coesel S."/>
            <person name="De Martino A."/>
            <person name="Detter J.C."/>
            <person name="Durkin C."/>
            <person name="Falciatore A."/>
            <person name="Fournet J."/>
            <person name="Haruta M."/>
            <person name="Huysman M.J."/>
            <person name="Jenkins B.D."/>
            <person name="Jiroutova K."/>
            <person name="Jorgensen R.E."/>
            <person name="Joubert Y."/>
            <person name="Kaplan A."/>
            <person name="Kroger N."/>
            <person name="Kroth P.G."/>
            <person name="La Roche J."/>
            <person name="Lindquist E."/>
            <person name="Lommer M."/>
            <person name="Martin-Jezequel V."/>
            <person name="Lopez P.J."/>
            <person name="Lucas S."/>
            <person name="Mangogna M."/>
            <person name="McGinnis K."/>
            <person name="Medlin L.K."/>
            <person name="Montsant A."/>
            <person name="Oudot-Le Secq M.P."/>
            <person name="Napoli C."/>
            <person name="Obornik M."/>
            <person name="Parker M.S."/>
            <person name="Petit J.L."/>
            <person name="Porcel B.M."/>
            <person name="Poulsen N."/>
            <person name="Robison M."/>
            <person name="Rychlewski L."/>
            <person name="Rynearson T.A."/>
            <person name="Schmutz J."/>
            <person name="Shapiro H."/>
            <person name="Siaut M."/>
            <person name="Stanley M."/>
            <person name="Sussman M.R."/>
            <person name="Taylor A.R."/>
            <person name="Vardi A."/>
            <person name="von Dassow P."/>
            <person name="Vyverman W."/>
            <person name="Willis A."/>
            <person name="Wyrwicz L.S."/>
            <person name="Rokhsar D.S."/>
            <person name="Weissenbach J."/>
            <person name="Armbrust E.V."/>
            <person name="Green B.R."/>
            <person name="Van de Peer Y."/>
            <person name="Grigoriev I.V."/>
        </authorList>
    </citation>
    <scope>NUCLEOTIDE SEQUENCE [LARGE SCALE GENOMIC DNA]</scope>
    <source>
        <strain evidence="1 2">CCMP1335</strain>
    </source>
</reference>